<feature type="compositionally biased region" description="Basic and acidic residues" evidence="1">
    <location>
        <begin position="23"/>
        <end position="41"/>
    </location>
</feature>
<feature type="compositionally biased region" description="Basic and acidic residues" evidence="1">
    <location>
        <begin position="251"/>
        <end position="267"/>
    </location>
</feature>
<evidence type="ECO:0000256" key="1">
    <source>
        <dbReference type="SAM" id="MobiDB-lite"/>
    </source>
</evidence>
<feature type="compositionally biased region" description="Polar residues" evidence="1">
    <location>
        <begin position="1280"/>
        <end position="1309"/>
    </location>
</feature>
<feature type="compositionally biased region" description="Polar residues" evidence="1">
    <location>
        <begin position="44"/>
        <end position="59"/>
    </location>
</feature>
<feature type="region of interest" description="Disordered" evidence="1">
    <location>
        <begin position="18"/>
        <end position="136"/>
    </location>
</feature>
<evidence type="ECO:0000256" key="2">
    <source>
        <dbReference type="SAM" id="Phobius"/>
    </source>
</evidence>
<feature type="compositionally biased region" description="Polar residues" evidence="1">
    <location>
        <begin position="269"/>
        <end position="280"/>
    </location>
</feature>
<protein>
    <submittedName>
        <fullName evidence="3">Uncharacterized protein</fullName>
    </submittedName>
</protein>
<feature type="region of interest" description="Disordered" evidence="1">
    <location>
        <begin position="1279"/>
        <end position="1309"/>
    </location>
</feature>
<dbReference type="EMBL" id="GBEZ01016242">
    <property type="protein sequence ID" value="JAC69991.1"/>
    <property type="molecule type" value="Transcribed_RNA"/>
</dbReference>
<feature type="compositionally biased region" description="Polar residues" evidence="1">
    <location>
        <begin position="198"/>
        <end position="207"/>
    </location>
</feature>
<sequence length="1309" mass="145441">MGGSEDLRDRFSCAVAELPGLISEDRAREMEEESDAPHRDSQGVGPSQRFQGAFFSSTPVKLEGGSERESIGRNPARQRKTSLIELGERPHELRLGPSNSMKPSQSFPDLANSTGPAPTRYSSRISQPRSSVFGQIDRKSLIAAQASGSRSLLPSYSSQWSGVSGLEDRSAALLSSTGSTTEMRAGAGSSRSRVGPQLLQTSPTQGEQGVFKNKRAGLSEQKRRRQTYVMPEMMPQQLPIRGHSDFSNLSHHQDSDGRLDVVSEGKPSEQPSGRDSSVTSAGWDQEFEICNPSIAAAHVADTFALSSDVPKLSQPGSPGRGGGDLISFVASRRPSTIANTRPSSSSAWLTDNQKKLLYLIGLFSCNFSTNGDEWIRLTALMVLIYEGILDDLFDYNYSPTPIRIHGKHLYLNLSHEGLSDIDTLRNLGLINALKITSETYIHSTAFRLSARGFERLGADIERQHKLPVQKFVSLDMPAQRSTGKSQRELLCVKWDPQELCFFLMGSITETRLRSSITDVEELSYVMSPHLPKHLMLFEHPSTSFLDFIPQLAAATKDEKQAPDFYDITMRNVRLLLSEWVPMGGNAVVALNDRLGVSERVQGGFFTAAVDSNPRATLFRGGRLGLTSVRPLDYETFGHVNFEAEVFFETPADVIQVESFSVHCSESGHILFGGRLDATTGCLEGSISLDVLSRLLIDICIDSSKVLANLFDSHQADMLSCVLLDEPEKRNKYSCVLADSIQRRLDAHSVLEDDSLKNKVKQVVGDIRIAEDIDDAHLLVVGRDAMMLVGPNSEEMEPPVVVFCECQARSVFLKAIFSRCYIVVDIVNQANGLLQAYSNYPEILEHVRAIVASASEDILLLQEVQRSMLESIMVLADGEADADGDAMHSRLKEMLKIPALVKSLKRRTIDLQKTITACVHDLQRIRQSLTVIEEAQRYKLNSTIRENTQNLEELFRDDARSSTSLEIINIVFAGSLAFNIVDRMTGSYLGVAADITWLADFVRPYITTVPFAWLGINLLAWALLAGFILLLMRISTYQANRLETLRQRLVVQIDCRSLRMYLYSKNLKNQGFEVNAQSQINKYGWIENPGNVFGSVPPKFELEVDERYAFLLSLHVQVYKRRRAMSLKRAQLLLLLDLYLASVIDMGGLRACLNCGSVDLEKQQTLLQEAESCWRAANLTEQHNQLLEEIFSEQVAGKTSSHDEPWTPGESDAGNGSAAPRRLKNRISNAFNSAIRRLPAVRSRRADDALQLPGRTRMRPYSLTQIIRRLSLEVTDGLSKLKNQGRSHPNSQATDRNVEKTPSTSMLGSH</sequence>
<keyword evidence="2" id="KW-0812">Transmembrane</keyword>
<name>A0A061RHK0_9CHLO</name>
<accession>A0A061RHK0</accession>
<feature type="compositionally biased region" description="Polar residues" evidence="1">
    <location>
        <begin position="97"/>
        <end position="133"/>
    </location>
</feature>
<proteinExistence type="predicted"/>
<keyword evidence="2" id="KW-0472">Membrane</keyword>
<gene>
    <name evidence="3" type="ORF">TSPGSL018_5110</name>
</gene>
<reference evidence="3" key="1">
    <citation type="submission" date="2014-05" db="EMBL/GenBank/DDBJ databases">
        <title>The transcriptome of the halophilic microalga Tetraselmis sp. GSL018 isolated from the Great Salt Lake, Utah.</title>
        <authorList>
            <person name="Jinkerson R.E."/>
            <person name="D'Adamo S."/>
            <person name="Posewitz M.C."/>
        </authorList>
    </citation>
    <scope>NUCLEOTIDE SEQUENCE</scope>
    <source>
        <strain evidence="3">GSL018</strain>
    </source>
</reference>
<organism evidence="3">
    <name type="scientific">Tetraselmis sp. GSL018</name>
    <dbReference type="NCBI Taxonomy" id="582737"/>
    <lineage>
        <taxon>Eukaryota</taxon>
        <taxon>Viridiplantae</taxon>
        <taxon>Chlorophyta</taxon>
        <taxon>core chlorophytes</taxon>
        <taxon>Chlorodendrophyceae</taxon>
        <taxon>Chlorodendrales</taxon>
        <taxon>Chlorodendraceae</taxon>
        <taxon>Tetraselmis</taxon>
    </lineage>
</organism>
<feature type="region of interest" description="Disordered" evidence="1">
    <location>
        <begin position="1197"/>
        <end position="1220"/>
    </location>
</feature>
<keyword evidence="2" id="KW-1133">Transmembrane helix</keyword>
<feature type="region of interest" description="Disordered" evidence="1">
    <location>
        <begin position="174"/>
        <end position="280"/>
    </location>
</feature>
<feature type="transmembrane region" description="Helical" evidence="2">
    <location>
        <begin position="1010"/>
        <end position="1031"/>
    </location>
</feature>
<evidence type="ECO:0000313" key="3">
    <source>
        <dbReference type="EMBL" id="JAC69991.1"/>
    </source>
</evidence>